<dbReference type="InterPro" id="IPR011711">
    <property type="entry name" value="GntR_C"/>
</dbReference>
<dbReference type="AlphaFoldDB" id="A0A1J4NW52"/>
<dbReference type="GO" id="GO:0003677">
    <property type="term" value="F:DNA binding"/>
    <property type="evidence" value="ECO:0007669"/>
    <property type="project" value="UniProtKB-KW"/>
</dbReference>
<comment type="caution">
    <text evidence="5">The sequence shown here is derived from an EMBL/GenBank/DDBJ whole genome shotgun (WGS) entry which is preliminary data.</text>
</comment>
<dbReference type="Gene3D" id="1.10.10.10">
    <property type="entry name" value="Winged helix-like DNA-binding domain superfamily/Winged helix DNA-binding domain"/>
    <property type="match status" value="1"/>
</dbReference>
<dbReference type="SMART" id="SM00345">
    <property type="entry name" value="HTH_GNTR"/>
    <property type="match status" value="1"/>
</dbReference>
<evidence type="ECO:0000256" key="2">
    <source>
        <dbReference type="ARBA" id="ARBA00023125"/>
    </source>
</evidence>
<feature type="domain" description="HTH gntR-type" evidence="4">
    <location>
        <begin position="8"/>
        <end position="75"/>
    </location>
</feature>
<dbReference type="Gene3D" id="1.20.120.530">
    <property type="entry name" value="GntR ligand-binding domain-like"/>
    <property type="match status" value="1"/>
</dbReference>
<dbReference type="GO" id="GO:0003700">
    <property type="term" value="F:DNA-binding transcription factor activity"/>
    <property type="evidence" value="ECO:0007669"/>
    <property type="project" value="InterPro"/>
</dbReference>
<dbReference type="PROSITE" id="PS50949">
    <property type="entry name" value="HTH_GNTR"/>
    <property type="match status" value="1"/>
</dbReference>
<evidence type="ECO:0000313" key="5">
    <source>
        <dbReference type="EMBL" id="OIJ65390.1"/>
    </source>
</evidence>
<dbReference type="Proteomes" id="UP000034196">
    <property type="component" value="Unassembled WGS sequence"/>
</dbReference>
<keyword evidence="1" id="KW-0805">Transcription regulation</keyword>
<evidence type="ECO:0000313" key="6">
    <source>
        <dbReference type="Proteomes" id="UP000034196"/>
    </source>
</evidence>
<keyword evidence="2" id="KW-0238">DNA-binding</keyword>
<evidence type="ECO:0000256" key="1">
    <source>
        <dbReference type="ARBA" id="ARBA00023015"/>
    </source>
</evidence>
<name>A0A1J4NW52_9ACTN</name>
<reference evidence="5" key="1">
    <citation type="submission" date="2016-10" db="EMBL/GenBank/DDBJ databases">
        <title>Genome sequence of Streptomyces mangrovisoli MUSC 149.</title>
        <authorList>
            <person name="Lee L.-H."/>
            <person name="Ser H.-L."/>
        </authorList>
    </citation>
    <scope>NUCLEOTIDE SEQUENCE [LARGE SCALE GENOMIC DNA]</scope>
    <source>
        <strain evidence="5">MUSC 149</strain>
    </source>
</reference>
<keyword evidence="3" id="KW-0804">Transcription</keyword>
<dbReference type="PANTHER" id="PTHR43537">
    <property type="entry name" value="TRANSCRIPTIONAL REGULATOR, GNTR FAMILY"/>
    <property type="match status" value="1"/>
</dbReference>
<proteinExistence type="predicted"/>
<dbReference type="OrthoDB" id="8680240at2"/>
<dbReference type="Pfam" id="PF00392">
    <property type="entry name" value="GntR"/>
    <property type="match status" value="1"/>
</dbReference>
<dbReference type="STRING" id="1428628.WN71_024295"/>
<dbReference type="InterPro" id="IPR036388">
    <property type="entry name" value="WH-like_DNA-bd_sf"/>
</dbReference>
<dbReference type="SMART" id="SM00895">
    <property type="entry name" value="FCD"/>
    <property type="match status" value="1"/>
</dbReference>
<protein>
    <recommendedName>
        <fullName evidence="4">HTH gntR-type domain-containing protein</fullName>
    </recommendedName>
</protein>
<sequence length="223" mass="24477">MKRQRVGSSLVEDVQVELREEILMGVLAPGERLLVQPLSRRLNVSLSVVREVLTRLTQQGLVKSAPQQGFAVMSLSRQDLVDLTRVRVDIETLMVRRAIAEGDLAWEASVVATHHHMARTEALVDGALNASWRSAHAAFHATVASGCDSPLLQGFRSELYDKAELYRAWAVRASARRDVAKEHRDICEAVLDRDADRACELAAAHIQLTTDLLLASPPAADAG</sequence>
<keyword evidence="6" id="KW-1185">Reference proteome</keyword>
<dbReference type="PANTHER" id="PTHR43537:SF20">
    <property type="entry name" value="HTH-TYPE TRANSCRIPTIONAL REPRESSOR GLAR"/>
    <property type="match status" value="1"/>
</dbReference>
<dbReference type="EMBL" id="LAVA02000058">
    <property type="protein sequence ID" value="OIJ65390.1"/>
    <property type="molecule type" value="Genomic_DNA"/>
</dbReference>
<dbReference type="RefSeq" id="WP_046589840.1">
    <property type="nucleotide sequence ID" value="NZ_LAVA02000058.1"/>
</dbReference>
<dbReference type="InterPro" id="IPR008920">
    <property type="entry name" value="TF_FadR/GntR_C"/>
</dbReference>
<organism evidence="5 6">
    <name type="scientific">Streptomyces mangrovisoli</name>
    <dbReference type="NCBI Taxonomy" id="1428628"/>
    <lineage>
        <taxon>Bacteria</taxon>
        <taxon>Bacillati</taxon>
        <taxon>Actinomycetota</taxon>
        <taxon>Actinomycetes</taxon>
        <taxon>Kitasatosporales</taxon>
        <taxon>Streptomycetaceae</taxon>
        <taxon>Streptomyces</taxon>
    </lineage>
</organism>
<accession>A0A1J4NW52</accession>
<gene>
    <name evidence="5" type="ORF">WN71_024295</name>
</gene>
<dbReference type="Pfam" id="PF07729">
    <property type="entry name" value="FCD"/>
    <property type="match status" value="1"/>
</dbReference>
<dbReference type="SUPFAM" id="SSF48008">
    <property type="entry name" value="GntR ligand-binding domain-like"/>
    <property type="match status" value="1"/>
</dbReference>
<evidence type="ECO:0000256" key="3">
    <source>
        <dbReference type="ARBA" id="ARBA00023163"/>
    </source>
</evidence>
<dbReference type="InterPro" id="IPR000524">
    <property type="entry name" value="Tscrpt_reg_HTH_GntR"/>
</dbReference>
<evidence type="ECO:0000259" key="4">
    <source>
        <dbReference type="PROSITE" id="PS50949"/>
    </source>
</evidence>
<dbReference type="InterPro" id="IPR036390">
    <property type="entry name" value="WH_DNA-bd_sf"/>
</dbReference>
<dbReference type="SUPFAM" id="SSF46785">
    <property type="entry name" value="Winged helix' DNA-binding domain"/>
    <property type="match status" value="1"/>
</dbReference>